<evidence type="ECO:0000313" key="4">
    <source>
        <dbReference type="EMBL" id="TWT94477.1"/>
    </source>
</evidence>
<keyword evidence="2 4" id="KW-0808">Transferase</keyword>
<dbReference type="OrthoDB" id="9759709at2"/>
<evidence type="ECO:0000256" key="2">
    <source>
        <dbReference type="ARBA" id="ARBA00022679"/>
    </source>
</evidence>
<dbReference type="AlphaFoldDB" id="A0A5C6A520"/>
<dbReference type="Pfam" id="PF04041">
    <property type="entry name" value="Glyco_hydro_130"/>
    <property type="match status" value="1"/>
</dbReference>
<evidence type="ECO:0000256" key="1">
    <source>
        <dbReference type="ARBA" id="ARBA00022676"/>
    </source>
</evidence>
<evidence type="ECO:0000256" key="3">
    <source>
        <dbReference type="ARBA" id="ARBA00024356"/>
    </source>
</evidence>
<keyword evidence="1 4" id="KW-0328">Glycosyltransferase</keyword>
<dbReference type="EC" id="2.4.1.-" evidence="4"/>
<organism evidence="4 5">
    <name type="scientific">Stieleria varia</name>
    <dbReference type="NCBI Taxonomy" id="2528005"/>
    <lineage>
        <taxon>Bacteria</taxon>
        <taxon>Pseudomonadati</taxon>
        <taxon>Planctomycetota</taxon>
        <taxon>Planctomycetia</taxon>
        <taxon>Pirellulales</taxon>
        <taxon>Pirellulaceae</taxon>
        <taxon>Stieleria</taxon>
    </lineage>
</organism>
<dbReference type="SUPFAM" id="SSF75005">
    <property type="entry name" value="Arabinanase/levansucrase/invertase"/>
    <property type="match status" value="1"/>
</dbReference>
<dbReference type="InterPro" id="IPR007184">
    <property type="entry name" value="Mannoside_phosphorylase"/>
</dbReference>
<keyword evidence="5" id="KW-1185">Reference proteome</keyword>
<dbReference type="GO" id="GO:0016757">
    <property type="term" value="F:glycosyltransferase activity"/>
    <property type="evidence" value="ECO:0007669"/>
    <property type="project" value="UniProtKB-KW"/>
</dbReference>
<dbReference type="InterPro" id="IPR023296">
    <property type="entry name" value="Glyco_hydro_beta-prop_sf"/>
</dbReference>
<proteinExistence type="inferred from homology"/>
<gene>
    <name evidence="4" type="ORF">Pla52n_52980</name>
</gene>
<dbReference type="CDD" id="cd18612">
    <property type="entry name" value="GH130_Lin0857-like"/>
    <property type="match status" value="1"/>
</dbReference>
<dbReference type="RefSeq" id="WP_146522335.1">
    <property type="nucleotide sequence ID" value="NZ_CP151726.1"/>
</dbReference>
<dbReference type="PIRSF" id="PIRSF016202">
    <property type="entry name" value="PH1107"/>
    <property type="match status" value="1"/>
</dbReference>
<accession>A0A5C6A520</accession>
<evidence type="ECO:0000313" key="5">
    <source>
        <dbReference type="Proteomes" id="UP000320176"/>
    </source>
</evidence>
<protein>
    <submittedName>
        <fullName evidence="4">Beta-1,4-mannooligosaccharide phosphorylase</fullName>
        <ecNumber evidence="4">2.4.1.-</ecNumber>
    </submittedName>
</protein>
<dbReference type="PANTHER" id="PTHR34106">
    <property type="entry name" value="GLYCOSIDASE"/>
    <property type="match status" value="1"/>
</dbReference>
<comment type="caution">
    <text evidence="4">The sequence shown here is derived from an EMBL/GenBank/DDBJ whole genome shotgun (WGS) entry which is preliminary data.</text>
</comment>
<dbReference type="Proteomes" id="UP000320176">
    <property type="component" value="Unassembled WGS sequence"/>
</dbReference>
<dbReference type="EMBL" id="SJPN01000007">
    <property type="protein sequence ID" value="TWT94477.1"/>
    <property type="molecule type" value="Genomic_DNA"/>
</dbReference>
<comment type="similarity">
    <text evidence="3">Belongs to the glycosyl hydrolase 130 family.</text>
</comment>
<reference evidence="4 5" key="1">
    <citation type="submission" date="2019-02" db="EMBL/GenBank/DDBJ databases">
        <title>Deep-cultivation of Planctomycetes and their phenomic and genomic characterization uncovers novel biology.</title>
        <authorList>
            <person name="Wiegand S."/>
            <person name="Jogler M."/>
            <person name="Boedeker C."/>
            <person name="Pinto D."/>
            <person name="Vollmers J."/>
            <person name="Rivas-Marin E."/>
            <person name="Kohn T."/>
            <person name="Peeters S.H."/>
            <person name="Heuer A."/>
            <person name="Rast P."/>
            <person name="Oberbeckmann S."/>
            <person name="Bunk B."/>
            <person name="Jeske O."/>
            <person name="Meyerdierks A."/>
            <person name="Storesund J.E."/>
            <person name="Kallscheuer N."/>
            <person name="Luecker S."/>
            <person name="Lage O.M."/>
            <person name="Pohl T."/>
            <person name="Merkel B.J."/>
            <person name="Hornburger P."/>
            <person name="Mueller R.-W."/>
            <person name="Bruemmer F."/>
            <person name="Labrenz M."/>
            <person name="Spormann A.M."/>
            <person name="Op Den Camp H."/>
            <person name="Overmann J."/>
            <person name="Amann R."/>
            <person name="Jetten M.S.M."/>
            <person name="Mascher T."/>
            <person name="Medema M.H."/>
            <person name="Devos D.P."/>
            <person name="Kaster A.-K."/>
            <person name="Ovreas L."/>
            <person name="Rohde M."/>
            <person name="Galperin M.Y."/>
            <person name="Jogler C."/>
        </authorList>
    </citation>
    <scope>NUCLEOTIDE SEQUENCE [LARGE SCALE GENOMIC DNA]</scope>
    <source>
        <strain evidence="4 5">Pla52n</strain>
    </source>
</reference>
<dbReference type="Gene3D" id="2.115.10.20">
    <property type="entry name" value="Glycosyl hydrolase domain, family 43"/>
    <property type="match status" value="1"/>
</dbReference>
<sequence length="363" mass="40752">MSNRRRELLLFQPRDIKPAQIGYEVVGVLNPGVAVCDNGLVMLARVAERPYRDPNGLTPLPRWDRQGGIAVDWIASVDLCEIDARVVSLRRTGELRLTSTSHFQILRCSRADATWDAVEKVLPEQEYEEFGIEDPRITKIDDTYWITYVAVSKFGACTALMSSTDLTTFVRHGIIFPSENKDVVLFPHKIGGDYFALHRPNPNSHFSPPQIWISRSPDLIHWGRHEPLIQGCEPWESDRVGSGPPPILIDEGWLLLYHGSERSTQRGRVGRYAVGAALLDRRNPCRVLARTSDPIMTPQMDFEKTGFIPGVVFPTAMLDHGDTLQVFYGAADSCIAMAELSKRAVLEAMTHSIGIQDDYQRPS</sequence>
<name>A0A5C6A520_9BACT</name>
<dbReference type="PANTHER" id="PTHR34106:SF5">
    <property type="entry name" value="GLYCOSIDASE"/>
    <property type="match status" value="1"/>
</dbReference>